<protein>
    <submittedName>
        <fullName evidence="1">Uncharacterized protein</fullName>
    </submittedName>
</protein>
<evidence type="ECO:0000313" key="2">
    <source>
        <dbReference type="Proteomes" id="UP001589738"/>
    </source>
</evidence>
<evidence type="ECO:0000313" key="1">
    <source>
        <dbReference type="EMBL" id="MFC0477301.1"/>
    </source>
</evidence>
<sequence length="98" mass="11399">MSRLKRYMTWVSLRIVFLLVCLIVLFLLVAKLYDNNTIVPVQPKEDEPGEKIIIILPSGKKVYTYENLIVSENGKLYYKGDRSELDLTGGIVKYEDWE</sequence>
<dbReference type="EMBL" id="JBHLUU010000119">
    <property type="protein sequence ID" value="MFC0477301.1"/>
    <property type="molecule type" value="Genomic_DNA"/>
</dbReference>
<accession>A0ABV6KZ64</accession>
<comment type="caution">
    <text evidence="1">The sequence shown here is derived from an EMBL/GenBank/DDBJ whole genome shotgun (WGS) entry which is preliminary data.</text>
</comment>
<gene>
    <name evidence="1" type="ORF">ACFFHF_19050</name>
</gene>
<dbReference type="Proteomes" id="UP001589738">
    <property type="component" value="Unassembled WGS sequence"/>
</dbReference>
<organism evidence="1 2">
    <name type="scientific">Robertmurraya beringensis</name>
    <dbReference type="NCBI Taxonomy" id="641660"/>
    <lineage>
        <taxon>Bacteria</taxon>
        <taxon>Bacillati</taxon>
        <taxon>Bacillota</taxon>
        <taxon>Bacilli</taxon>
        <taxon>Bacillales</taxon>
        <taxon>Bacillaceae</taxon>
        <taxon>Robertmurraya</taxon>
    </lineage>
</organism>
<keyword evidence="2" id="KW-1185">Reference proteome</keyword>
<name>A0ABV6KZ64_9BACI</name>
<proteinExistence type="predicted"/>
<dbReference type="RefSeq" id="WP_160546352.1">
    <property type="nucleotide sequence ID" value="NZ_JBHLUU010000119.1"/>
</dbReference>
<reference evidence="1 2" key="1">
    <citation type="submission" date="2024-09" db="EMBL/GenBank/DDBJ databases">
        <authorList>
            <person name="Sun Q."/>
            <person name="Mori K."/>
        </authorList>
    </citation>
    <scope>NUCLEOTIDE SEQUENCE [LARGE SCALE GENOMIC DNA]</scope>
    <source>
        <strain evidence="1 2">CGMCC 1.9126</strain>
    </source>
</reference>